<sequence>MITFYHSEHRKNFDTFYLVKKTEIIKINDITWADVDNRNRIIATKEGKLYASKISGDGSVDYINLQAVHDLNSQTPKRILTPLEMKSWD</sequence>
<accession>A0A1M5D3W1</accession>
<evidence type="ECO:0000313" key="1">
    <source>
        <dbReference type="EMBL" id="SHF61664.1"/>
    </source>
</evidence>
<dbReference type="Proteomes" id="UP000184518">
    <property type="component" value="Unassembled WGS sequence"/>
</dbReference>
<dbReference type="OrthoDB" id="1434485at2"/>
<protein>
    <submittedName>
        <fullName evidence="1">Uncharacterized protein</fullName>
    </submittedName>
</protein>
<dbReference type="AlphaFoldDB" id="A0A1M5D3W1"/>
<keyword evidence="2" id="KW-1185">Reference proteome</keyword>
<evidence type="ECO:0000313" key="2">
    <source>
        <dbReference type="Proteomes" id="UP000184518"/>
    </source>
</evidence>
<organism evidence="1 2">
    <name type="scientific">Chryseobacterium arachidis</name>
    <dbReference type="NCBI Taxonomy" id="1416778"/>
    <lineage>
        <taxon>Bacteria</taxon>
        <taxon>Pseudomonadati</taxon>
        <taxon>Bacteroidota</taxon>
        <taxon>Flavobacteriia</taxon>
        <taxon>Flavobacteriales</taxon>
        <taxon>Weeksellaceae</taxon>
        <taxon>Chryseobacterium group</taxon>
        <taxon>Chryseobacterium</taxon>
    </lineage>
</organism>
<dbReference type="STRING" id="1416778.SAMN05443633_105143"/>
<proteinExistence type="predicted"/>
<dbReference type="EMBL" id="FQUT01000005">
    <property type="protein sequence ID" value="SHF61664.1"/>
    <property type="molecule type" value="Genomic_DNA"/>
</dbReference>
<dbReference type="RefSeq" id="WP_072957593.1">
    <property type="nucleotide sequence ID" value="NZ_FQUT01000005.1"/>
</dbReference>
<name>A0A1M5D3W1_9FLAO</name>
<gene>
    <name evidence="1" type="ORF">SAMN05443633_105143</name>
</gene>
<reference evidence="2" key="1">
    <citation type="submission" date="2016-11" db="EMBL/GenBank/DDBJ databases">
        <authorList>
            <person name="Varghese N."/>
            <person name="Submissions S."/>
        </authorList>
    </citation>
    <scope>NUCLEOTIDE SEQUENCE [LARGE SCALE GENOMIC DNA]</scope>
    <source>
        <strain evidence="2">DSM 27619</strain>
    </source>
</reference>